<organism evidence="1 2">
    <name type="scientific">Erwinia tracheiphila</name>
    <dbReference type="NCBI Taxonomy" id="65700"/>
    <lineage>
        <taxon>Bacteria</taxon>
        <taxon>Pseudomonadati</taxon>
        <taxon>Pseudomonadota</taxon>
        <taxon>Gammaproteobacteria</taxon>
        <taxon>Enterobacterales</taxon>
        <taxon>Erwiniaceae</taxon>
        <taxon>Erwinia</taxon>
    </lineage>
</organism>
<protein>
    <submittedName>
        <fullName evidence="1">Antitermination protein</fullName>
    </submittedName>
</protein>
<evidence type="ECO:0000313" key="2">
    <source>
        <dbReference type="Proteomes" id="UP000033924"/>
    </source>
</evidence>
<gene>
    <name evidence="1" type="ORF">SY86_09835</name>
</gene>
<dbReference type="PATRIC" id="fig|65700.7.peg.2471"/>
<name>A0A0M2KFD2_9GAMM</name>
<sequence>MTPQLLEYARIELTRALMDNSGKTKGQLQAFSEHPPAEKDRCPRKHIHMVEFEDGRRVKARNTSLYVLETRRRRRPLPPINDYEFAAAPWRRAVNMLPEHEQAWLRYCYGFDLTFRYQTLICQSVWTAHQQHFPPVLLKKTQKRLIALVWLAAQDVAASNNNDTYKEYAGAALGRLIGSTQQGWSKTYAPHWALMKTAFREMDLSALSGVLNCRGESHPEEDNCLQKL</sequence>
<dbReference type="AlphaFoldDB" id="A0A0M2KFD2"/>
<evidence type="ECO:0000313" key="1">
    <source>
        <dbReference type="EMBL" id="KKF35661.1"/>
    </source>
</evidence>
<dbReference type="EMBL" id="JXNU01000003">
    <property type="protein sequence ID" value="KKF35661.1"/>
    <property type="molecule type" value="Genomic_DNA"/>
</dbReference>
<dbReference type="RefSeq" id="WP_016192892.1">
    <property type="nucleotide sequence ID" value="NZ_CP089932.1"/>
</dbReference>
<comment type="caution">
    <text evidence="1">The sequence shown here is derived from an EMBL/GenBank/DDBJ whole genome shotgun (WGS) entry which is preliminary data.</text>
</comment>
<keyword evidence="2" id="KW-1185">Reference proteome</keyword>
<dbReference type="Pfam" id="PF06323">
    <property type="entry name" value="Phage_antiter_Q"/>
    <property type="match status" value="1"/>
</dbReference>
<dbReference type="InterPro" id="IPR010455">
    <property type="entry name" value="Phage_82_GpQ"/>
</dbReference>
<dbReference type="Proteomes" id="UP000033924">
    <property type="component" value="Unassembled WGS sequence"/>
</dbReference>
<proteinExistence type="predicted"/>
<accession>A0A0M2KFD2</accession>
<reference evidence="1 2" key="1">
    <citation type="submission" date="2015-01" db="EMBL/GenBank/DDBJ databases">
        <title>Erwinia tracheiphila.</title>
        <authorList>
            <person name="Shapiro L.R."/>
        </authorList>
    </citation>
    <scope>NUCLEOTIDE SEQUENCE [LARGE SCALE GENOMIC DNA]</scope>
    <source>
        <strain evidence="1 2">BuffGH</strain>
    </source>
</reference>